<proteinExistence type="predicted"/>
<comment type="caution">
    <text evidence="1">The sequence shown here is derived from an EMBL/GenBank/DDBJ whole genome shotgun (WGS) entry which is preliminary data.</text>
</comment>
<evidence type="ECO:0008006" key="3">
    <source>
        <dbReference type="Google" id="ProtNLM"/>
    </source>
</evidence>
<gene>
    <name evidence="1" type="ORF">L3X39_03490</name>
</gene>
<reference evidence="1 2" key="1">
    <citation type="submission" date="2022-01" db="EMBL/GenBank/DDBJ databases">
        <title>Draft genome sequence of Sabulilitoribacter multivorans KCTC 32326.</title>
        <authorList>
            <person name="Oh J.-S."/>
        </authorList>
    </citation>
    <scope>NUCLEOTIDE SEQUENCE [LARGE SCALE GENOMIC DNA]</scope>
    <source>
        <strain evidence="1 2">M-M16</strain>
    </source>
</reference>
<evidence type="ECO:0000313" key="2">
    <source>
        <dbReference type="Proteomes" id="UP001200022"/>
    </source>
</evidence>
<evidence type="ECO:0000313" key="1">
    <source>
        <dbReference type="EMBL" id="MCF7559688.1"/>
    </source>
</evidence>
<sequence>MKDIDTDAIITEGVTIEAIDGPHQETLVLSESSNSFYGAGERAGTYTLTITSLDYQTYVSDPIEVSRDECHVITETIEILLQSN</sequence>
<dbReference type="RefSeq" id="WP_237230355.1">
    <property type="nucleotide sequence ID" value="NZ_JAKKDV010000001.1"/>
</dbReference>
<keyword evidence="2" id="KW-1185">Reference proteome</keyword>
<dbReference type="Proteomes" id="UP001200022">
    <property type="component" value="Unassembled WGS sequence"/>
</dbReference>
<dbReference type="EMBL" id="JAKKDV010000001">
    <property type="protein sequence ID" value="MCF7559688.1"/>
    <property type="molecule type" value="Genomic_DNA"/>
</dbReference>
<organism evidence="1 2">
    <name type="scientific">Flaviramulus multivorans</name>
    <dbReference type="NCBI Taxonomy" id="1304750"/>
    <lineage>
        <taxon>Bacteria</taxon>
        <taxon>Pseudomonadati</taxon>
        <taxon>Bacteroidota</taxon>
        <taxon>Flavobacteriia</taxon>
        <taxon>Flavobacteriales</taxon>
        <taxon>Flavobacteriaceae</taxon>
        <taxon>Flaviramulus</taxon>
    </lineage>
</organism>
<accession>A0ABS9IH32</accession>
<protein>
    <recommendedName>
        <fullName evidence="3">Carboxypeptidase regulatory-like domain-containing protein</fullName>
    </recommendedName>
</protein>
<name>A0ABS9IH32_9FLAO</name>